<feature type="transmembrane region" description="Helical" evidence="1">
    <location>
        <begin position="47"/>
        <end position="71"/>
    </location>
</feature>
<evidence type="ECO:0000313" key="3">
    <source>
        <dbReference type="Proteomes" id="UP000260773"/>
    </source>
</evidence>
<sequence length="260" mass="30015">MQPYYAIKLKCFVLRLMMGCSLLLISAGIVVSILQEVMNSYDANSRLAYILGLLICALMIALGIVLIYQAFHFERFVFGRSQRSYDLLKKDMQDKSVVSAGNLIVTDQFMLLFSKHIFNMCKVIRLENVIACFENPVYGTVAKPSEYTLYIYDRDFKCHTIVLDAKQSEAGHQAKEKICQTHPWIYAVSRDTFLDRTMSKNSRRNFLNQIEKRKYEMNSTVNVDKEAEAEIDQMVNDARKKLDFHSILGKNKKDAESKKK</sequence>
<comment type="caution">
    <text evidence="2">The sequence shown here is derived from an EMBL/GenBank/DDBJ whole genome shotgun (WGS) entry which is preliminary data.</text>
</comment>
<dbReference type="AlphaFoldDB" id="A0A3E2TSL0"/>
<protein>
    <submittedName>
        <fullName evidence="2">Uncharacterized protein</fullName>
    </submittedName>
</protein>
<evidence type="ECO:0000256" key="1">
    <source>
        <dbReference type="SAM" id="Phobius"/>
    </source>
</evidence>
<accession>A0A3E2TSL0</accession>
<feature type="transmembrane region" description="Helical" evidence="1">
    <location>
        <begin position="12"/>
        <end position="35"/>
    </location>
</feature>
<keyword evidence="1" id="KW-0812">Transmembrane</keyword>
<dbReference type="EMBL" id="QVEP01000003">
    <property type="protein sequence ID" value="RGB81949.1"/>
    <property type="molecule type" value="Genomic_DNA"/>
</dbReference>
<gene>
    <name evidence="2" type="ORF">DW070_01950</name>
</gene>
<name>A0A3E2TSL0_9FIRM</name>
<keyword evidence="1" id="KW-1133">Transmembrane helix</keyword>
<reference evidence="2 3" key="1">
    <citation type="submission" date="2018-08" db="EMBL/GenBank/DDBJ databases">
        <title>A genome reference for cultivated species of the human gut microbiota.</title>
        <authorList>
            <person name="Zou Y."/>
            <person name="Xue W."/>
            <person name="Luo G."/>
        </authorList>
    </citation>
    <scope>NUCLEOTIDE SEQUENCE [LARGE SCALE GENOMIC DNA]</scope>
    <source>
        <strain evidence="2 3">AF45-17</strain>
    </source>
</reference>
<proteinExistence type="predicted"/>
<evidence type="ECO:0000313" key="2">
    <source>
        <dbReference type="EMBL" id="RGB81949.1"/>
    </source>
</evidence>
<keyword evidence="1" id="KW-0472">Membrane</keyword>
<organism evidence="2 3">
    <name type="scientific">Coprococcus catus</name>
    <dbReference type="NCBI Taxonomy" id="116085"/>
    <lineage>
        <taxon>Bacteria</taxon>
        <taxon>Bacillati</taxon>
        <taxon>Bacillota</taxon>
        <taxon>Clostridia</taxon>
        <taxon>Lachnospirales</taxon>
        <taxon>Lachnospiraceae</taxon>
        <taxon>Coprococcus</taxon>
    </lineage>
</organism>
<dbReference type="Proteomes" id="UP000260773">
    <property type="component" value="Unassembled WGS sequence"/>
</dbReference>